<feature type="compositionally biased region" description="Basic and acidic residues" evidence="2">
    <location>
        <begin position="369"/>
        <end position="380"/>
    </location>
</feature>
<dbReference type="PANTHER" id="PTHR11208">
    <property type="entry name" value="RNA-BINDING PROTEIN RELATED"/>
    <property type="match status" value="1"/>
</dbReference>
<dbReference type="WBParaSite" id="Pan_g3028.t1">
    <property type="protein sequence ID" value="Pan_g3028.t1"/>
    <property type="gene ID" value="Pan_g3028"/>
</dbReference>
<feature type="region of interest" description="Disordered" evidence="2">
    <location>
        <begin position="1"/>
        <end position="110"/>
    </location>
</feature>
<dbReference type="Proteomes" id="UP000492821">
    <property type="component" value="Unassembled WGS sequence"/>
</dbReference>
<name>A0A7E4VT19_PANRE</name>
<evidence type="ECO:0000256" key="2">
    <source>
        <dbReference type="SAM" id="MobiDB-lite"/>
    </source>
</evidence>
<accession>A0A7E4VT19</accession>
<dbReference type="SUPFAM" id="SSF54791">
    <property type="entry name" value="Eukaryotic type KH-domain (KH-domain type I)"/>
    <property type="match status" value="1"/>
</dbReference>
<dbReference type="Gene3D" id="3.30.1370.10">
    <property type="entry name" value="K Homology domain, type 1"/>
    <property type="match status" value="1"/>
</dbReference>
<dbReference type="InterPro" id="IPR036612">
    <property type="entry name" value="KH_dom_type_1_sf"/>
</dbReference>
<reference evidence="5" key="2">
    <citation type="submission" date="2020-10" db="UniProtKB">
        <authorList>
            <consortium name="WormBaseParasite"/>
        </authorList>
    </citation>
    <scope>IDENTIFICATION</scope>
</reference>
<feature type="region of interest" description="Disordered" evidence="2">
    <location>
        <begin position="358"/>
        <end position="401"/>
    </location>
</feature>
<dbReference type="GO" id="GO:0005634">
    <property type="term" value="C:nucleus"/>
    <property type="evidence" value="ECO:0007669"/>
    <property type="project" value="TreeGrafter"/>
</dbReference>
<dbReference type="GO" id="GO:0003729">
    <property type="term" value="F:mRNA binding"/>
    <property type="evidence" value="ECO:0007669"/>
    <property type="project" value="TreeGrafter"/>
</dbReference>
<dbReference type="InterPro" id="IPR055256">
    <property type="entry name" value="KH_1_KHDC4/BBP-like"/>
</dbReference>
<feature type="domain" description="KHDC4/BBP-like KH-domain type I" evidence="3">
    <location>
        <begin position="241"/>
        <end position="285"/>
    </location>
</feature>
<keyword evidence="1" id="KW-0694">RNA-binding</keyword>
<evidence type="ECO:0000259" key="3">
    <source>
        <dbReference type="Pfam" id="PF22675"/>
    </source>
</evidence>
<evidence type="ECO:0000313" key="5">
    <source>
        <dbReference type="WBParaSite" id="Pan_g3028.t1"/>
    </source>
</evidence>
<keyword evidence="4" id="KW-1185">Reference proteome</keyword>
<evidence type="ECO:0000313" key="4">
    <source>
        <dbReference type="Proteomes" id="UP000492821"/>
    </source>
</evidence>
<dbReference type="GO" id="GO:0000381">
    <property type="term" value="P:regulation of alternative mRNA splicing, via spliceosome"/>
    <property type="evidence" value="ECO:0007669"/>
    <property type="project" value="TreeGrafter"/>
</dbReference>
<proteinExistence type="predicted"/>
<evidence type="ECO:0000256" key="1">
    <source>
        <dbReference type="ARBA" id="ARBA00022884"/>
    </source>
</evidence>
<dbReference type="AlphaFoldDB" id="A0A7E4VT19"/>
<organism evidence="4 5">
    <name type="scientific">Panagrellus redivivus</name>
    <name type="common">Microworm</name>
    <dbReference type="NCBI Taxonomy" id="6233"/>
    <lineage>
        <taxon>Eukaryota</taxon>
        <taxon>Metazoa</taxon>
        <taxon>Ecdysozoa</taxon>
        <taxon>Nematoda</taxon>
        <taxon>Chromadorea</taxon>
        <taxon>Rhabditida</taxon>
        <taxon>Tylenchina</taxon>
        <taxon>Panagrolaimomorpha</taxon>
        <taxon>Panagrolaimoidea</taxon>
        <taxon>Panagrolaimidae</taxon>
        <taxon>Panagrellus</taxon>
    </lineage>
</organism>
<dbReference type="PANTHER" id="PTHR11208:SF42">
    <property type="entry name" value="QUAKING RELATED 54B, ISOFORM E"/>
    <property type="match status" value="1"/>
</dbReference>
<protein>
    <submittedName>
        <fullName evidence="5">KH_dom_type_1 domain-containing protein</fullName>
    </submittedName>
</protein>
<feature type="compositionally biased region" description="Low complexity" evidence="2">
    <location>
        <begin position="74"/>
        <end position="99"/>
    </location>
</feature>
<reference evidence="4" key="1">
    <citation type="journal article" date="2013" name="Genetics">
        <title>The draft genome and transcriptome of Panagrellus redivivus are shaped by the harsh demands of a free-living lifestyle.</title>
        <authorList>
            <person name="Srinivasan J."/>
            <person name="Dillman A.R."/>
            <person name="Macchietto M.G."/>
            <person name="Heikkinen L."/>
            <person name="Lakso M."/>
            <person name="Fracchia K.M."/>
            <person name="Antoshechkin I."/>
            <person name="Mortazavi A."/>
            <person name="Wong G."/>
            <person name="Sternberg P.W."/>
        </authorList>
    </citation>
    <scope>NUCLEOTIDE SEQUENCE [LARGE SCALE GENOMIC DNA]</scope>
    <source>
        <strain evidence="4">MT8872</strain>
    </source>
</reference>
<sequence length="503" mass="55036">MQRKRPHEIPGFGAGPPQQPTNFYDDVDFAPIPKQHRPAPEDYYPDQSGYNGAPSHAPDSWAQPKPMSPPPPAVVSRPPTQYEPGPSMGPSSSMFESSSRGYPTSMPPRSSMPVEYAAPIPPTRVPVAPPIVKRKVTCELPLPRVPDVMPHSKYGLGIERYGMEMPSLLLPEFQDTISEIKDELAFLQRHPEVASRIPHAMRVLEKEGFKLSRCIDPEWLEVDINKPIYLSKRVLIPINRHPTFNFVGKIIGNKGATLQNLCRTFHCQILLNGDGSSRDRAQEAKLFNSGDPKYLHYGLPLHMIVSTIARPHVAHMRMAGCLNAIHKLLIPSHDIHITGITDGSTWTDNGEVHVYNPFSFDEDDDEEKEATMRDAIDKTKSSWRKKAARKDDQNNSIPHETEYTFTYDANDFDFSDSTNGMSSGPPSRGGRGAPRGGGRGRGASNGHAARGGPVVSRGAAVNAGASSSRGGHSDAPVRGASAPRGRGAVPRARGRGAIPIRRG</sequence>
<feature type="region of interest" description="Disordered" evidence="2">
    <location>
        <begin position="414"/>
        <end position="503"/>
    </location>
</feature>
<feature type="compositionally biased region" description="Gly residues" evidence="2">
    <location>
        <begin position="427"/>
        <end position="443"/>
    </location>
</feature>
<dbReference type="InterPro" id="IPR045071">
    <property type="entry name" value="BBP-like"/>
</dbReference>
<dbReference type="Pfam" id="PF22675">
    <property type="entry name" value="KH-I_KHDC4-BBP"/>
    <property type="match status" value="1"/>
</dbReference>
<feature type="compositionally biased region" description="Low complexity" evidence="2">
    <location>
        <begin position="476"/>
        <end position="503"/>
    </location>
</feature>